<accession>A0A7U2FCR6</accession>
<gene>
    <name evidence="2" type="ORF">JI435_115720</name>
</gene>
<evidence type="ECO:0000313" key="2">
    <source>
        <dbReference type="EMBL" id="QRD02849.1"/>
    </source>
</evidence>
<dbReference type="AlphaFoldDB" id="A0A7U2FCR6"/>
<dbReference type="EMBL" id="CP069036">
    <property type="protein sequence ID" value="QRD02849.1"/>
    <property type="molecule type" value="Genomic_DNA"/>
</dbReference>
<dbReference type="Proteomes" id="UP000663193">
    <property type="component" value="Chromosome 14"/>
</dbReference>
<dbReference type="VEuPathDB" id="FungiDB:JI435_115720"/>
<keyword evidence="3" id="KW-1185">Reference proteome</keyword>
<name>A0A7U2FCR6_PHANO</name>
<evidence type="ECO:0000256" key="1">
    <source>
        <dbReference type="SAM" id="MobiDB-lite"/>
    </source>
</evidence>
<reference evidence="3" key="1">
    <citation type="journal article" date="2021" name="BMC Genomics">
        <title>Chromosome-level genome assembly and manually-curated proteome of model necrotroph Parastagonospora nodorum Sn15 reveals a genome-wide trove of candidate effector homologs, and redundancy of virulence-related functions within an accessory chromosome.</title>
        <authorList>
            <person name="Bertazzoni S."/>
            <person name="Jones D.A.B."/>
            <person name="Phan H.T."/>
            <person name="Tan K.-C."/>
            <person name="Hane J.K."/>
        </authorList>
    </citation>
    <scope>NUCLEOTIDE SEQUENCE [LARGE SCALE GENOMIC DNA]</scope>
    <source>
        <strain evidence="3">SN15 / ATCC MYA-4574 / FGSC 10173)</strain>
    </source>
</reference>
<organism evidence="2 3">
    <name type="scientific">Phaeosphaeria nodorum (strain SN15 / ATCC MYA-4574 / FGSC 10173)</name>
    <name type="common">Glume blotch fungus</name>
    <name type="synonym">Parastagonospora nodorum</name>
    <dbReference type="NCBI Taxonomy" id="321614"/>
    <lineage>
        <taxon>Eukaryota</taxon>
        <taxon>Fungi</taxon>
        <taxon>Dikarya</taxon>
        <taxon>Ascomycota</taxon>
        <taxon>Pezizomycotina</taxon>
        <taxon>Dothideomycetes</taxon>
        <taxon>Pleosporomycetidae</taxon>
        <taxon>Pleosporales</taxon>
        <taxon>Pleosporineae</taxon>
        <taxon>Phaeosphaeriaceae</taxon>
        <taxon>Parastagonospora</taxon>
    </lineage>
</organism>
<evidence type="ECO:0000313" key="3">
    <source>
        <dbReference type="Proteomes" id="UP000663193"/>
    </source>
</evidence>
<sequence>MVQKLNFDKKKLRALYASYGENDLFNSGRFKALTRNLTTGALLSQTHHCERCEAKMKTACYENLHYGFCSEWATRNGKRERCGERFAFRSQGCGKHPRQKGYNAAFYKAAEGEDVKLCDFDDLNDLELDEESICKIDMKAEMEIADKLLEKHLEEHGYVSASFHSKHFARKAAKHKTCNVSSPSLSLSAPEESTGIAKGKSKGMSKTFKPKKDQKVGVAFAESFDCSKDGGVAPTTNSTFRVRAFQSKRAMKKG</sequence>
<protein>
    <submittedName>
        <fullName evidence="2">Uncharacterized protein</fullName>
    </submittedName>
</protein>
<dbReference type="OrthoDB" id="3788615at2759"/>
<dbReference type="RefSeq" id="XP_001801812.1">
    <property type="nucleotide sequence ID" value="XM_001801760.1"/>
</dbReference>
<proteinExistence type="predicted"/>
<feature type="region of interest" description="Disordered" evidence="1">
    <location>
        <begin position="189"/>
        <end position="209"/>
    </location>
</feature>
<dbReference type="KEGG" id="pno:SNOG_11572"/>